<keyword evidence="2" id="KW-1185">Reference proteome</keyword>
<accession>A0ACC2W1K6</accession>
<dbReference type="Proteomes" id="UP001227268">
    <property type="component" value="Unassembled WGS sequence"/>
</dbReference>
<comment type="caution">
    <text evidence="1">The sequence shown here is derived from an EMBL/GenBank/DDBJ whole genome shotgun (WGS) entry which is preliminary data.</text>
</comment>
<protein>
    <submittedName>
        <fullName evidence="1">Uncharacterized protein</fullName>
    </submittedName>
</protein>
<organism evidence="1 2">
    <name type="scientific">Naganishia friedmannii</name>
    <dbReference type="NCBI Taxonomy" id="89922"/>
    <lineage>
        <taxon>Eukaryota</taxon>
        <taxon>Fungi</taxon>
        <taxon>Dikarya</taxon>
        <taxon>Basidiomycota</taxon>
        <taxon>Agaricomycotina</taxon>
        <taxon>Tremellomycetes</taxon>
        <taxon>Filobasidiales</taxon>
        <taxon>Filobasidiaceae</taxon>
        <taxon>Naganishia</taxon>
    </lineage>
</organism>
<reference evidence="1" key="1">
    <citation type="submission" date="2023-04" db="EMBL/GenBank/DDBJ databases">
        <title>Draft Genome sequencing of Naganishia species isolated from polar environments using Oxford Nanopore Technology.</title>
        <authorList>
            <person name="Leo P."/>
            <person name="Venkateswaran K."/>
        </authorList>
    </citation>
    <scope>NUCLEOTIDE SEQUENCE</scope>
    <source>
        <strain evidence="1">MNA-CCFEE 5423</strain>
    </source>
</reference>
<proteinExistence type="predicted"/>
<evidence type="ECO:0000313" key="1">
    <source>
        <dbReference type="EMBL" id="KAJ9104522.1"/>
    </source>
</evidence>
<dbReference type="EMBL" id="JASBWT010000005">
    <property type="protein sequence ID" value="KAJ9104522.1"/>
    <property type="molecule type" value="Genomic_DNA"/>
</dbReference>
<name>A0ACC2W1K6_9TREE</name>
<gene>
    <name evidence="1" type="ORF">QFC21_002018</name>
</gene>
<evidence type="ECO:0000313" key="2">
    <source>
        <dbReference type="Proteomes" id="UP001227268"/>
    </source>
</evidence>
<sequence length="281" mass="30982">MQNVVYSFTTYSPRNGQGLDHKFGMHNGTSDDLPVIQSRYWKLERDGSYQTFLDRMKRSQSPFLLPPTVIKEGEFRNVANMTASTVKRSKAGQANNLQQHAQQPVLTPGHTLIIEGIQIELNLNPGSGSGGISGDAEWIIRMGWIGGAPNPLNVGNQPSTKGIIVEVEYVPLKTMPREPNAQNQLDIPVLLSTFLSSLLPLQTVTPAPQVTVLTAAQQEWAAIGVDVMTSQCIDLRRAEEKNTNSTAEAIGVPGMKWEQEERVRRVSWMLVKHLKSTGLIA</sequence>